<keyword evidence="9 11" id="KW-0472">Membrane</keyword>
<evidence type="ECO:0000256" key="8">
    <source>
        <dbReference type="ARBA" id="ARBA00023077"/>
    </source>
</evidence>
<dbReference type="EMBL" id="ARYM01000017">
    <property type="protein sequence ID" value="KCZ97598.1"/>
    <property type="molecule type" value="Genomic_DNA"/>
</dbReference>
<comment type="similarity">
    <text evidence="11 12">Belongs to the TonB-dependent receptor family.</text>
</comment>
<dbReference type="SUPFAM" id="SSF56935">
    <property type="entry name" value="Porins"/>
    <property type="match status" value="1"/>
</dbReference>
<gene>
    <name evidence="16" type="ORF">HPO_13932</name>
</gene>
<evidence type="ECO:0000256" key="7">
    <source>
        <dbReference type="ARBA" id="ARBA00023065"/>
    </source>
</evidence>
<keyword evidence="10 11" id="KW-0998">Cell outer membrane</keyword>
<evidence type="ECO:0000313" key="17">
    <source>
        <dbReference type="Proteomes" id="UP000027100"/>
    </source>
</evidence>
<feature type="domain" description="TonB-dependent receptor-like beta-barrel" evidence="14">
    <location>
        <begin position="376"/>
        <end position="732"/>
    </location>
</feature>
<accession>A0A062V6B9</accession>
<dbReference type="Pfam" id="PF00593">
    <property type="entry name" value="TonB_dep_Rec_b-barrel"/>
    <property type="match status" value="1"/>
</dbReference>
<dbReference type="RefSeq" id="WP_035600074.1">
    <property type="nucleotide sequence ID" value="NZ_ARYM01000017.1"/>
</dbReference>
<dbReference type="AlphaFoldDB" id="A0A062V6B9"/>
<evidence type="ECO:0000256" key="1">
    <source>
        <dbReference type="ARBA" id="ARBA00004571"/>
    </source>
</evidence>
<evidence type="ECO:0000256" key="6">
    <source>
        <dbReference type="ARBA" id="ARBA00023004"/>
    </source>
</evidence>
<evidence type="ECO:0000259" key="14">
    <source>
        <dbReference type="Pfam" id="PF00593"/>
    </source>
</evidence>
<keyword evidence="5 11" id="KW-0812">Transmembrane</keyword>
<feature type="signal peptide" evidence="13">
    <location>
        <begin position="1"/>
        <end position="25"/>
    </location>
</feature>
<dbReference type="eggNOG" id="COG4771">
    <property type="taxonomic scope" value="Bacteria"/>
</dbReference>
<comment type="subcellular location">
    <subcellularLocation>
        <location evidence="1 11">Cell outer membrane</location>
        <topology evidence="1 11">Multi-pass membrane protein</topology>
    </subcellularLocation>
</comment>
<evidence type="ECO:0000256" key="5">
    <source>
        <dbReference type="ARBA" id="ARBA00022692"/>
    </source>
</evidence>
<reference evidence="16 17" key="1">
    <citation type="journal article" date="2014" name="Antonie Van Leeuwenhoek">
        <title>Hyphomonas beringensis sp. nov. and Hyphomonas chukchiensis sp. nov., isolated from surface seawater of the Bering Sea and Chukchi Sea.</title>
        <authorList>
            <person name="Li C."/>
            <person name="Lai Q."/>
            <person name="Li G."/>
            <person name="Dong C."/>
            <person name="Wang J."/>
            <person name="Liao Y."/>
            <person name="Shao Z."/>
        </authorList>
    </citation>
    <scope>NUCLEOTIDE SEQUENCE [LARGE SCALE GENOMIC DNA]</scope>
    <source>
        <strain evidence="16 17">PS728</strain>
    </source>
</reference>
<evidence type="ECO:0000256" key="2">
    <source>
        <dbReference type="ARBA" id="ARBA00022448"/>
    </source>
</evidence>
<dbReference type="GO" id="GO:0009279">
    <property type="term" value="C:cell outer membrane"/>
    <property type="evidence" value="ECO:0007669"/>
    <property type="project" value="UniProtKB-SubCell"/>
</dbReference>
<evidence type="ECO:0000256" key="13">
    <source>
        <dbReference type="SAM" id="SignalP"/>
    </source>
</evidence>
<keyword evidence="4" id="KW-0410">Iron transport</keyword>
<dbReference type="InterPro" id="IPR000531">
    <property type="entry name" value="Beta-barrel_TonB"/>
</dbReference>
<organism evidence="16 17">
    <name type="scientific">Hyphomonas polymorpha PS728</name>
    <dbReference type="NCBI Taxonomy" id="1280954"/>
    <lineage>
        <taxon>Bacteria</taxon>
        <taxon>Pseudomonadati</taxon>
        <taxon>Pseudomonadota</taxon>
        <taxon>Alphaproteobacteria</taxon>
        <taxon>Hyphomonadales</taxon>
        <taxon>Hyphomonadaceae</taxon>
        <taxon>Hyphomonas</taxon>
    </lineage>
</organism>
<keyword evidence="3 11" id="KW-1134">Transmembrane beta strand</keyword>
<protein>
    <submittedName>
        <fullName evidence="16">TonB-dependent receptor</fullName>
    </submittedName>
</protein>
<proteinExistence type="inferred from homology"/>
<evidence type="ECO:0000256" key="9">
    <source>
        <dbReference type="ARBA" id="ARBA00023136"/>
    </source>
</evidence>
<keyword evidence="7" id="KW-0406">Ion transport</keyword>
<evidence type="ECO:0000256" key="3">
    <source>
        <dbReference type="ARBA" id="ARBA00022452"/>
    </source>
</evidence>
<dbReference type="PROSITE" id="PS52016">
    <property type="entry name" value="TONB_DEPENDENT_REC_3"/>
    <property type="match status" value="1"/>
</dbReference>
<name>A0A062V6B9_9PROT</name>
<dbReference type="PANTHER" id="PTHR32552:SF81">
    <property type="entry name" value="TONB-DEPENDENT OUTER MEMBRANE RECEPTOR"/>
    <property type="match status" value="1"/>
</dbReference>
<comment type="caution">
    <text evidence="16">The sequence shown here is derived from an EMBL/GenBank/DDBJ whole genome shotgun (WGS) entry which is preliminary data.</text>
</comment>
<keyword evidence="6" id="KW-0408">Iron</keyword>
<dbReference type="Gene3D" id="2.40.170.20">
    <property type="entry name" value="TonB-dependent receptor, beta-barrel domain"/>
    <property type="match status" value="1"/>
</dbReference>
<dbReference type="Proteomes" id="UP000027100">
    <property type="component" value="Unassembled WGS sequence"/>
</dbReference>
<dbReference type="Pfam" id="PF07715">
    <property type="entry name" value="Plug"/>
    <property type="match status" value="1"/>
</dbReference>
<evidence type="ECO:0000259" key="15">
    <source>
        <dbReference type="Pfam" id="PF07715"/>
    </source>
</evidence>
<feature type="chain" id="PRO_5001615497" evidence="13">
    <location>
        <begin position="26"/>
        <end position="769"/>
    </location>
</feature>
<keyword evidence="2 11" id="KW-0813">Transport</keyword>
<dbReference type="InterPro" id="IPR036942">
    <property type="entry name" value="Beta-barrel_TonB_sf"/>
</dbReference>
<keyword evidence="16" id="KW-0675">Receptor</keyword>
<evidence type="ECO:0000256" key="11">
    <source>
        <dbReference type="PROSITE-ProRule" id="PRU01360"/>
    </source>
</evidence>
<dbReference type="InterPro" id="IPR039426">
    <property type="entry name" value="TonB-dep_rcpt-like"/>
</dbReference>
<sequence>MTFYRKQMLCATAFCLAGLLGAAQAQEGAGEATSVDAERKFQTVTVTAQRRDEAITDVPLAITAKTGDQLLEAGVLASTDLAGVVPNLQVNSAFGTTQPNFSLRGISVANEYNANQASPIGVYTDDAYLASRTSHGMQIFDLERVEVLRGPQGTLYGRNTTGGAINFISRFPDLSGSNGNIMVGAGSHGLREAGGAFETTISEDVLGARLAFNYRENDGLIDNLFPGGKDASGLDSLAGRLTVRARPTDRLDLRFKVYAGEDNGAASAVHNIGVGVPGDPIAHPNILTPDPDDALYSRSGLGFFEVEQDNIGKNATKSSGVYLRAEYDLTDAWQLTYVGSYDKGEQLLLQDSDGMPVDLLKILWGGEFEQYNQELRIAYAGATLDFQAGVYLGEDESKIENVFDFFFLIGADCPDPAALAGCTITQRYTQTRESAAVFAQGDWELQPSWKLTLGMRYTDDENKYEDGQAYIGTRAGDFLVPTIPSIEVDGSGTVTYFPSPEDTLPTLSRGDSAVTGRVALTKEFADSLAYVSYSRGYRAGAFNGGGYLDPSQVDYVKPETIDAYEIGAKGEVLGGRARYSSALFYYKYKNQQVQEVVGPVAFLRNGGGATVLGFEAELEAFVTDTFVLNGSIGLLDTEYDELNLSGVDLSGNKLPFAADITAQAGFDWDVFEVSGGTVSLNGNVAYTSDIWFSPFNGLNGNQRLKQDGNTKVNLAASYKKGPWTARVWGKNVFNEKTYGYGLDLRSAFGYDFMVPSTPATYGASLGYEF</sequence>
<keyword evidence="13" id="KW-0732">Signal</keyword>
<keyword evidence="17" id="KW-1185">Reference proteome</keyword>
<dbReference type="OrthoDB" id="7313036at2"/>
<evidence type="ECO:0000256" key="4">
    <source>
        <dbReference type="ARBA" id="ARBA00022496"/>
    </source>
</evidence>
<dbReference type="STRING" id="1280954.HPO_13932"/>
<evidence type="ECO:0000256" key="12">
    <source>
        <dbReference type="RuleBase" id="RU003357"/>
    </source>
</evidence>
<dbReference type="PANTHER" id="PTHR32552">
    <property type="entry name" value="FERRICHROME IRON RECEPTOR-RELATED"/>
    <property type="match status" value="1"/>
</dbReference>
<feature type="domain" description="TonB-dependent receptor plug" evidence="15">
    <location>
        <begin position="56"/>
        <end position="164"/>
    </location>
</feature>
<keyword evidence="8 12" id="KW-0798">TonB box</keyword>
<dbReference type="GO" id="GO:0006826">
    <property type="term" value="P:iron ion transport"/>
    <property type="evidence" value="ECO:0007669"/>
    <property type="project" value="UniProtKB-KW"/>
</dbReference>
<dbReference type="InterPro" id="IPR012910">
    <property type="entry name" value="Plug_dom"/>
</dbReference>
<evidence type="ECO:0000313" key="16">
    <source>
        <dbReference type="EMBL" id="KCZ97598.1"/>
    </source>
</evidence>
<dbReference type="PATRIC" id="fig|1280954.3.peg.2821"/>
<evidence type="ECO:0000256" key="10">
    <source>
        <dbReference type="ARBA" id="ARBA00023237"/>
    </source>
</evidence>